<dbReference type="PANTHER" id="PTHR22791">
    <property type="entry name" value="RING-TYPE DOMAIN-CONTAINING PROTEIN"/>
    <property type="match status" value="1"/>
</dbReference>
<dbReference type="Gene3D" id="3.30.40.10">
    <property type="entry name" value="Zinc/RING finger domain, C3HC4 (zinc finger)"/>
    <property type="match status" value="1"/>
</dbReference>
<keyword evidence="9" id="KW-1185">Reference proteome</keyword>
<keyword evidence="1" id="KW-0479">Metal-binding</keyword>
<feature type="transmembrane region" description="Helical" evidence="6">
    <location>
        <begin position="80"/>
        <end position="100"/>
    </location>
</feature>
<evidence type="ECO:0000256" key="2">
    <source>
        <dbReference type="ARBA" id="ARBA00022771"/>
    </source>
</evidence>
<dbReference type="KEGG" id="cbr:CBG_15192"/>
<feature type="compositionally biased region" description="Basic and acidic residues" evidence="5">
    <location>
        <begin position="456"/>
        <end position="467"/>
    </location>
</feature>
<dbReference type="SUPFAM" id="SSF57850">
    <property type="entry name" value="RING/U-box"/>
    <property type="match status" value="1"/>
</dbReference>
<dbReference type="InterPro" id="IPR001841">
    <property type="entry name" value="Znf_RING"/>
</dbReference>
<keyword evidence="6" id="KW-1133">Transmembrane helix</keyword>
<feature type="transmembrane region" description="Helical" evidence="6">
    <location>
        <begin position="106"/>
        <end position="130"/>
    </location>
</feature>
<dbReference type="GO" id="GO:0016567">
    <property type="term" value="P:protein ubiquitination"/>
    <property type="evidence" value="ECO:0000318"/>
    <property type="project" value="GO_Central"/>
</dbReference>
<evidence type="ECO:0000313" key="9">
    <source>
        <dbReference type="Proteomes" id="UP000008549"/>
    </source>
</evidence>
<proteinExistence type="predicted"/>
<keyword evidence="6" id="KW-0812">Transmembrane</keyword>
<protein>
    <submittedName>
        <fullName evidence="8">Protein CBG15192</fullName>
    </submittedName>
</protein>
<dbReference type="Proteomes" id="UP000008549">
    <property type="component" value="Unassembled WGS sequence"/>
</dbReference>
<dbReference type="InterPro" id="IPR051435">
    <property type="entry name" value="RING_finger_E3_ubiq-ligases"/>
</dbReference>
<feature type="compositionally biased region" description="Low complexity" evidence="5">
    <location>
        <begin position="359"/>
        <end position="371"/>
    </location>
</feature>
<keyword evidence="6" id="KW-0472">Membrane</keyword>
<reference evidence="8 9" key="1">
    <citation type="journal article" date="2003" name="PLoS Biol.">
        <title>The genome sequence of Caenorhabditis briggsae: a platform for comparative genomics.</title>
        <authorList>
            <person name="Stein L.D."/>
            <person name="Bao Z."/>
            <person name="Blasiar D."/>
            <person name="Blumenthal T."/>
            <person name="Brent M.R."/>
            <person name="Chen N."/>
            <person name="Chinwalla A."/>
            <person name="Clarke L."/>
            <person name="Clee C."/>
            <person name="Coghlan A."/>
            <person name="Coulson A."/>
            <person name="D'Eustachio P."/>
            <person name="Fitch D.H."/>
            <person name="Fulton L.A."/>
            <person name="Fulton R.E."/>
            <person name="Griffiths-Jones S."/>
            <person name="Harris T.W."/>
            <person name="Hillier L.W."/>
            <person name="Kamath R."/>
            <person name="Kuwabara P.E."/>
            <person name="Mardis E.R."/>
            <person name="Marra M.A."/>
            <person name="Miner T.L."/>
            <person name="Minx P."/>
            <person name="Mullikin J.C."/>
            <person name="Plumb R.W."/>
            <person name="Rogers J."/>
            <person name="Schein J.E."/>
            <person name="Sohrmann M."/>
            <person name="Spieth J."/>
            <person name="Stajich J.E."/>
            <person name="Wei C."/>
            <person name="Willey D."/>
            <person name="Wilson R.K."/>
            <person name="Durbin R."/>
            <person name="Waterston R.H."/>
        </authorList>
    </citation>
    <scope>NUCLEOTIDE SEQUENCE [LARGE SCALE GENOMIC DNA]</scope>
    <source>
        <strain evidence="8 9">AF16</strain>
    </source>
</reference>
<organism evidence="8 9">
    <name type="scientific">Caenorhabditis briggsae</name>
    <dbReference type="NCBI Taxonomy" id="6238"/>
    <lineage>
        <taxon>Eukaryota</taxon>
        <taxon>Metazoa</taxon>
        <taxon>Ecdysozoa</taxon>
        <taxon>Nematoda</taxon>
        <taxon>Chromadorea</taxon>
        <taxon>Rhabditida</taxon>
        <taxon>Rhabditina</taxon>
        <taxon>Rhabditomorpha</taxon>
        <taxon>Rhabditoidea</taxon>
        <taxon>Rhabditidae</taxon>
        <taxon>Peloderinae</taxon>
        <taxon>Caenorhabditis</taxon>
    </lineage>
</organism>
<evidence type="ECO:0000256" key="6">
    <source>
        <dbReference type="SAM" id="Phobius"/>
    </source>
</evidence>
<dbReference type="GO" id="GO:0061630">
    <property type="term" value="F:ubiquitin protein ligase activity"/>
    <property type="evidence" value="ECO:0000318"/>
    <property type="project" value="GO_Central"/>
</dbReference>
<feature type="region of interest" description="Disordered" evidence="5">
    <location>
        <begin position="446"/>
        <end position="467"/>
    </location>
</feature>
<dbReference type="SMART" id="SM00184">
    <property type="entry name" value="RING"/>
    <property type="match status" value="1"/>
</dbReference>
<evidence type="ECO:0000256" key="5">
    <source>
        <dbReference type="SAM" id="MobiDB-lite"/>
    </source>
</evidence>
<dbReference type="PROSITE" id="PS50089">
    <property type="entry name" value="ZF_RING_2"/>
    <property type="match status" value="1"/>
</dbReference>
<dbReference type="RefSeq" id="XP_045095644.1">
    <property type="nucleotide sequence ID" value="XM_045243298.1"/>
</dbReference>
<feature type="transmembrane region" description="Helical" evidence="6">
    <location>
        <begin position="142"/>
        <end position="162"/>
    </location>
</feature>
<dbReference type="EMBL" id="HE601055">
    <property type="protein sequence ID" value="CAP33557.2"/>
    <property type="molecule type" value="Genomic_DNA"/>
</dbReference>
<dbReference type="AlphaFoldDB" id="A8XLQ3"/>
<dbReference type="InParanoid" id="A8XLQ3"/>
<name>A8XLQ3_CAEBR</name>
<evidence type="ECO:0000256" key="4">
    <source>
        <dbReference type="PROSITE-ProRule" id="PRU00175"/>
    </source>
</evidence>
<feature type="transmembrane region" description="Helical" evidence="6">
    <location>
        <begin position="5"/>
        <end position="23"/>
    </location>
</feature>
<feature type="transmembrane region" description="Helical" evidence="6">
    <location>
        <begin position="43"/>
        <end position="60"/>
    </location>
</feature>
<accession>A8XLQ3</accession>
<evidence type="ECO:0000313" key="10">
    <source>
        <dbReference type="WormBase" id="CBG15192"/>
    </source>
</evidence>
<evidence type="ECO:0000259" key="7">
    <source>
        <dbReference type="PROSITE" id="PS50089"/>
    </source>
</evidence>
<keyword evidence="3" id="KW-0862">Zinc</keyword>
<dbReference type="InterPro" id="IPR027370">
    <property type="entry name" value="Znf-RING_euk"/>
</dbReference>
<reference evidence="8 9" key="2">
    <citation type="journal article" date="2011" name="PLoS Genet.">
        <title>Caenorhabditis briggsae recombinant inbred line genotypes reveal inter-strain incompatibility and the evolution of recombination.</title>
        <authorList>
            <person name="Ross J.A."/>
            <person name="Koboldt D.C."/>
            <person name="Staisch J.E."/>
            <person name="Chamberlin H.M."/>
            <person name="Gupta B.P."/>
            <person name="Miller R.D."/>
            <person name="Baird S.E."/>
            <person name="Haag E.S."/>
        </authorList>
    </citation>
    <scope>NUCLEOTIDE SEQUENCE [LARGE SCALE GENOMIC DNA]</scope>
    <source>
        <strain evidence="8 9">AF16</strain>
    </source>
</reference>
<dbReference type="HOGENOM" id="CLU_585583_0_0_1"/>
<feature type="transmembrane region" description="Helical" evidence="6">
    <location>
        <begin position="174"/>
        <end position="195"/>
    </location>
</feature>
<keyword evidence="2 4" id="KW-0863">Zinc-finger</keyword>
<dbReference type="Pfam" id="PF13445">
    <property type="entry name" value="zf-RING_UBOX"/>
    <property type="match status" value="1"/>
</dbReference>
<evidence type="ECO:0000256" key="3">
    <source>
        <dbReference type="ARBA" id="ARBA00022833"/>
    </source>
</evidence>
<feature type="domain" description="RING-type" evidence="7">
    <location>
        <begin position="275"/>
        <end position="319"/>
    </location>
</feature>
<dbReference type="GeneID" id="8584910"/>
<dbReference type="WormBase" id="CBG15192">
    <property type="protein sequence ID" value="CBP23177"/>
    <property type="gene ID" value="WBGene00035515"/>
</dbReference>
<gene>
    <name evidence="8 10" type="ORF">CBG15192</name>
    <name evidence="8" type="ORF">CBG_15192</name>
</gene>
<evidence type="ECO:0000256" key="1">
    <source>
        <dbReference type="ARBA" id="ARBA00022723"/>
    </source>
</evidence>
<dbReference type="CTD" id="8584910"/>
<dbReference type="PANTHER" id="PTHR22791:SF6">
    <property type="entry name" value="RING-TYPE DOMAIN-CONTAINING PROTEIN"/>
    <property type="match status" value="1"/>
</dbReference>
<dbReference type="GO" id="GO:0008270">
    <property type="term" value="F:zinc ion binding"/>
    <property type="evidence" value="ECO:0007669"/>
    <property type="project" value="UniProtKB-KW"/>
</dbReference>
<sequence length="467" mass="53352">MVHKVVFIVSIFLNVILSIFLIYNNFDKIRVYTHAREVTKLTLFSAWIFYTFCAIFKGAFTAVDRQNVVPKLEKVRRDIITGYGLITMLAIVPSFLVVLVRDSPLIIYPFVFISNFSSIFIFLFFIVAHFDNYSILHKPLKFKAIITLVQLALSLIASLLTWTFSTTENASTVFYITIWYTVFFSAGIAEFFAILRFGVKIKYGEEDRVGVYEQREIGGKIDYRPPGTTTSSARRTTMASMVRAQNPESAMEVSIFNEIEDVPQNHTSYIKISQCKICTQEYNGTLIPRILITCGHTVCEVCINNLLDENHSVVCPFCRKSTSVPDHKLRPTVRLHWKSQNLQRCPRRSHGVQSNRRLSAAQAHSSTSQTHPVDYLPQSQIEAQKLPTSSYPSWRDPADTKGPFNPITKHLDRRCSVDEPPALQAQNEMDRTLGRGSNWRKLEEFKGPQEEEEEGHLDVDGEKRIVC</sequence>
<dbReference type="InterPro" id="IPR013083">
    <property type="entry name" value="Znf_RING/FYVE/PHD"/>
</dbReference>
<dbReference type="InterPro" id="IPR017907">
    <property type="entry name" value="Znf_RING_CS"/>
</dbReference>
<evidence type="ECO:0000313" key="8">
    <source>
        <dbReference type="EMBL" id="CAP33557.2"/>
    </source>
</evidence>
<dbReference type="eggNOG" id="KOG4185">
    <property type="taxonomic scope" value="Eukaryota"/>
</dbReference>
<feature type="region of interest" description="Disordered" evidence="5">
    <location>
        <begin position="341"/>
        <end position="376"/>
    </location>
</feature>
<dbReference type="PROSITE" id="PS00518">
    <property type="entry name" value="ZF_RING_1"/>
    <property type="match status" value="1"/>
</dbReference>